<evidence type="ECO:0000256" key="2">
    <source>
        <dbReference type="ARBA" id="ARBA00010701"/>
    </source>
</evidence>
<keyword evidence="7" id="KW-1185">Reference proteome</keyword>
<proteinExistence type="inferred from homology"/>
<gene>
    <name evidence="6" type="ORF">DSTB1V02_LOCUS8917</name>
</gene>
<dbReference type="PANTHER" id="PTHR11610">
    <property type="entry name" value="LIPASE"/>
    <property type="match status" value="1"/>
</dbReference>
<dbReference type="OrthoDB" id="199913at2759"/>
<evidence type="ECO:0000313" key="7">
    <source>
        <dbReference type="Proteomes" id="UP000677054"/>
    </source>
</evidence>
<dbReference type="AlphaFoldDB" id="A0A7R8XEK1"/>
<dbReference type="PANTHER" id="PTHR11610:SF185">
    <property type="entry name" value="LD47264P"/>
    <property type="match status" value="1"/>
</dbReference>
<protein>
    <recommendedName>
        <fullName evidence="5">Lipase domain-containing protein</fullName>
    </recommendedName>
</protein>
<feature type="non-terminal residue" evidence="6">
    <location>
        <position position="1"/>
    </location>
</feature>
<dbReference type="InterPro" id="IPR000734">
    <property type="entry name" value="TAG_lipase"/>
</dbReference>
<dbReference type="Pfam" id="PF00151">
    <property type="entry name" value="Lipase"/>
    <property type="match status" value="1"/>
</dbReference>
<organism evidence="6">
    <name type="scientific">Darwinula stevensoni</name>
    <dbReference type="NCBI Taxonomy" id="69355"/>
    <lineage>
        <taxon>Eukaryota</taxon>
        <taxon>Metazoa</taxon>
        <taxon>Ecdysozoa</taxon>
        <taxon>Arthropoda</taxon>
        <taxon>Crustacea</taxon>
        <taxon>Oligostraca</taxon>
        <taxon>Ostracoda</taxon>
        <taxon>Podocopa</taxon>
        <taxon>Podocopida</taxon>
        <taxon>Darwinulocopina</taxon>
        <taxon>Darwinuloidea</taxon>
        <taxon>Darwinulidae</taxon>
        <taxon>Darwinula</taxon>
    </lineage>
</organism>
<feature type="domain" description="Lipase" evidence="5">
    <location>
        <begin position="6"/>
        <end position="173"/>
    </location>
</feature>
<evidence type="ECO:0000256" key="1">
    <source>
        <dbReference type="ARBA" id="ARBA00004613"/>
    </source>
</evidence>
<dbReference type="Proteomes" id="UP000677054">
    <property type="component" value="Unassembled WGS sequence"/>
</dbReference>
<dbReference type="SUPFAM" id="SSF53474">
    <property type="entry name" value="alpha/beta-Hydrolases"/>
    <property type="match status" value="1"/>
</dbReference>
<comment type="subcellular location">
    <subcellularLocation>
        <location evidence="1">Secreted</location>
    </subcellularLocation>
</comment>
<keyword evidence="3" id="KW-0964">Secreted</keyword>
<dbReference type="EMBL" id="LR901665">
    <property type="protein sequence ID" value="CAD7249116.1"/>
    <property type="molecule type" value="Genomic_DNA"/>
</dbReference>
<dbReference type="GO" id="GO:0016298">
    <property type="term" value="F:lipase activity"/>
    <property type="evidence" value="ECO:0007669"/>
    <property type="project" value="InterPro"/>
</dbReference>
<dbReference type="GO" id="GO:0005615">
    <property type="term" value="C:extracellular space"/>
    <property type="evidence" value="ECO:0007669"/>
    <property type="project" value="TreeGrafter"/>
</dbReference>
<accession>A0A7R8XEK1</accession>
<dbReference type="InterPro" id="IPR029058">
    <property type="entry name" value="AB_hydrolase_fold"/>
</dbReference>
<dbReference type="Gene3D" id="3.40.50.1820">
    <property type="entry name" value="alpha/beta hydrolase"/>
    <property type="match status" value="1"/>
</dbReference>
<evidence type="ECO:0000256" key="3">
    <source>
        <dbReference type="ARBA" id="ARBA00022525"/>
    </source>
</evidence>
<dbReference type="GO" id="GO:0016042">
    <property type="term" value="P:lipid catabolic process"/>
    <property type="evidence" value="ECO:0007669"/>
    <property type="project" value="TreeGrafter"/>
</dbReference>
<evidence type="ECO:0000259" key="5">
    <source>
        <dbReference type="Pfam" id="PF00151"/>
    </source>
</evidence>
<dbReference type="EMBL" id="CAJPEV010002148">
    <property type="protein sequence ID" value="CAG0895852.1"/>
    <property type="molecule type" value="Genomic_DNA"/>
</dbReference>
<evidence type="ECO:0000313" key="6">
    <source>
        <dbReference type="EMBL" id="CAD7249116.1"/>
    </source>
</evidence>
<comment type="similarity">
    <text evidence="2 4">Belongs to the AB hydrolase superfamily. Lipase family.</text>
</comment>
<reference evidence="6" key="1">
    <citation type="submission" date="2020-11" db="EMBL/GenBank/DDBJ databases">
        <authorList>
            <person name="Tran Van P."/>
        </authorList>
    </citation>
    <scope>NUCLEOTIDE SEQUENCE</scope>
</reference>
<sequence length="174" mass="18845">REAGIRIEEVHVVGHSLGAQTSSYIGSALKDMGVGKLGRITGLDPSGYYFEFTDPRVRLDPEDALFVDAIHTDGVHASGAMRLVAGFGTLQPMGHVDFYPNSGARMPGCGLTLQGAFGKGMFGNGIRSPFSRGSDGLTRFTVCNHLKAYEYFIESINSPCSFLAHQCSNWFEFV</sequence>
<dbReference type="InterPro" id="IPR013818">
    <property type="entry name" value="Lipase"/>
</dbReference>
<name>A0A7R8XEK1_9CRUS</name>
<evidence type="ECO:0000256" key="4">
    <source>
        <dbReference type="RuleBase" id="RU004262"/>
    </source>
</evidence>